<evidence type="ECO:0000256" key="7">
    <source>
        <dbReference type="ARBA" id="ARBA00023306"/>
    </source>
</evidence>
<name>A0A4D9CPC8_9STRA</name>
<keyword evidence="6" id="KW-0539">Nucleus</keyword>
<feature type="compositionally biased region" description="Basic and acidic residues" evidence="8">
    <location>
        <begin position="86"/>
        <end position="98"/>
    </location>
</feature>
<dbReference type="SUPFAM" id="SSF52540">
    <property type="entry name" value="P-loop containing nucleoside triphosphate hydrolases"/>
    <property type="match status" value="1"/>
</dbReference>
<dbReference type="GO" id="GO:0003682">
    <property type="term" value="F:chromatin binding"/>
    <property type="evidence" value="ECO:0007669"/>
    <property type="project" value="TreeGrafter"/>
</dbReference>
<accession>A0A4D9CPC8</accession>
<feature type="compositionally biased region" description="Low complexity" evidence="8">
    <location>
        <begin position="605"/>
        <end position="628"/>
    </location>
</feature>
<evidence type="ECO:0000256" key="1">
    <source>
        <dbReference type="ARBA" id="ARBA00004123"/>
    </source>
</evidence>
<feature type="region of interest" description="Disordered" evidence="8">
    <location>
        <begin position="920"/>
        <end position="948"/>
    </location>
</feature>
<sequence length="948" mass="102151">MVAADVIEISSSEASTSSSDEGEEAEREGADSALQPHGQKRRVRLRRPNLSKAIENIEVKKNDAMAQKSRKRSRQRPSLSSCSSSDEEKTKSNRHAYDAGENTDTCAEECIKSSVRRSNFSSCGKDSGNDMEGEDEEQEEEEEVDEQAGYEKMEPGGKGIRQTVRQGKKRISVALRSASKRSQSHAKSPAGVSDAGSLDEEVGPPRRRSRTAMTGTPPASSSPAADTPSLFPSSTKKVPKMEAHARPSGNHVNALRLVFGKTPRPALDKASSKQAPSRHPRHIKEEPAGGKSGALGAGSLWTEKHRPRKAADLSIPPKKVREVQQWLEGALGLVCEESGLRPGTDKGGGQKLLVVRGPAGVGKSAMVQVLAEALELPLLRWTEETPWESREDAKRKKWEGDEMEMGGGGGQYVSQAEGFRAFVRGAAYGPLEVAPSAKAGLDRSRDAGDPNACGNGADPGAEGRRQGPKGERKGEDVRRALLVMEEVPYHATGRAAAHFQAALTSFLAASVHPAVVIFTEEHEDRAGSGALERLLTRPLLQAKGVRQIHINPATDANMRRILTHIALAEGLGPSRSEVEAIVACSRGDLRHAILTLQLQLQASRAAPNAPPRALARSDASASSSHLLRQCAGGRMGGGGRGEEDKGGEGRGGRRVGRRREGEEAERKDTYMSSFHALGKVLHAKRLPESDESWKGEGDPRGRLSFVPEEVLKRCEMEAEGLSAFVQTHALALFGDVEELAEAMAFFADADVLLARVYSTAFHRDRTDATFPEEYVLSILGRTVAHSNRHPVGGQGTGFRGMTAPRYFEVLRQRRETGRRLGLLCQDYMGKVARAGGASSVRMTVGEMVGEMVPFAKQIGMPQDLREGIGVSMYEGWGGGEVGGLNIDRRGREDGESSSCEASLASALSFLRLFNQRVCPFEPADGPDGDGEERLGAQPSDLDVDDIQE</sequence>
<dbReference type="Pfam" id="PF03215">
    <property type="entry name" value="Rad17"/>
    <property type="match status" value="1"/>
</dbReference>
<dbReference type="Gene3D" id="1.10.8.60">
    <property type="match status" value="1"/>
</dbReference>
<dbReference type="AlphaFoldDB" id="A0A4D9CPC8"/>
<dbReference type="PANTHER" id="PTHR12172">
    <property type="entry name" value="CELL CYCLE CHECKPOINT PROTEIN RAD17"/>
    <property type="match status" value="1"/>
</dbReference>
<evidence type="ECO:0000256" key="6">
    <source>
        <dbReference type="ARBA" id="ARBA00023242"/>
    </source>
</evidence>
<keyword evidence="10" id="KW-1185">Reference proteome</keyword>
<organism evidence="9 10">
    <name type="scientific">Nannochloropsis salina CCMP1776</name>
    <dbReference type="NCBI Taxonomy" id="1027361"/>
    <lineage>
        <taxon>Eukaryota</taxon>
        <taxon>Sar</taxon>
        <taxon>Stramenopiles</taxon>
        <taxon>Ochrophyta</taxon>
        <taxon>Eustigmatophyceae</taxon>
        <taxon>Eustigmatales</taxon>
        <taxon>Monodopsidaceae</taxon>
        <taxon>Microchloropsis</taxon>
        <taxon>Microchloropsis salina</taxon>
    </lineage>
</organism>
<comment type="similarity">
    <text evidence="2">Belongs to the rad17/RAD24 family.</text>
</comment>
<feature type="compositionally biased region" description="Low complexity" evidence="8">
    <location>
        <begin position="8"/>
        <end position="19"/>
    </location>
</feature>
<dbReference type="GO" id="GO:0005524">
    <property type="term" value="F:ATP binding"/>
    <property type="evidence" value="ECO:0007669"/>
    <property type="project" value="UniProtKB-KW"/>
</dbReference>
<evidence type="ECO:0000256" key="5">
    <source>
        <dbReference type="ARBA" id="ARBA00022840"/>
    </source>
</evidence>
<dbReference type="GO" id="GO:0033314">
    <property type="term" value="P:mitotic DNA replication checkpoint signaling"/>
    <property type="evidence" value="ECO:0007669"/>
    <property type="project" value="TreeGrafter"/>
</dbReference>
<protein>
    <submittedName>
        <fullName evidence="9">Uncharacterized protein</fullName>
    </submittedName>
</protein>
<dbReference type="GO" id="GO:0000077">
    <property type="term" value="P:DNA damage checkpoint signaling"/>
    <property type="evidence" value="ECO:0007669"/>
    <property type="project" value="TreeGrafter"/>
</dbReference>
<feature type="region of interest" description="Disordered" evidence="8">
    <location>
        <begin position="605"/>
        <end position="669"/>
    </location>
</feature>
<feature type="compositionally biased region" description="Basic and acidic residues" evidence="8">
    <location>
        <begin position="461"/>
        <end position="476"/>
    </location>
</feature>
<keyword evidence="3" id="KW-0547">Nucleotide-binding</keyword>
<dbReference type="GO" id="GO:0006281">
    <property type="term" value="P:DNA repair"/>
    <property type="evidence" value="ECO:0007669"/>
    <property type="project" value="InterPro"/>
</dbReference>
<dbReference type="InterPro" id="IPR027417">
    <property type="entry name" value="P-loop_NTPase"/>
</dbReference>
<proteinExistence type="inferred from homology"/>
<dbReference type="PANTHER" id="PTHR12172:SF0">
    <property type="entry name" value="CELL CYCLE CHECKPOINT PROTEIN RAD17"/>
    <property type="match status" value="1"/>
</dbReference>
<evidence type="ECO:0000256" key="2">
    <source>
        <dbReference type="ARBA" id="ARBA00006168"/>
    </source>
</evidence>
<keyword evidence="7" id="KW-0131">Cell cycle</keyword>
<feature type="region of interest" description="Disordered" evidence="8">
    <location>
        <begin position="1"/>
        <end position="302"/>
    </location>
</feature>
<keyword evidence="4" id="KW-0227">DNA damage</keyword>
<evidence type="ECO:0000256" key="3">
    <source>
        <dbReference type="ARBA" id="ARBA00022741"/>
    </source>
</evidence>
<dbReference type="GO" id="GO:0005634">
    <property type="term" value="C:nucleus"/>
    <property type="evidence" value="ECO:0007669"/>
    <property type="project" value="UniProtKB-SubCell"/>
</dbReference>
<dbReference type="EMBL" id="SDOX01000159">
    <property type="protein sequence ID" value="TFJ80586.1"/>
    <property type="molecule type" value="Genomic_DNA"/>
</dbReference>
<dbReference type="Proteomes" id="UP000355283">
    <property type="component" value="Unassembled WGS sequence"/>
</dbReference>
<evidence type="ECO:0000256" key="4">
    <source>
        <dbReference type="ARBA" id="ARBA00022763"/>
    </source>
</evidence>
<evidence type="ECO:0000256" key="8">
    <source>
        <dbReference type="SAM" id="MobiDB-lite"/>
    </source>
</evidence>
<feature type="compositionally biased region" description="Basic and acidic residues" evidence="8">
    <location>
        <begin position="658"/>
        <end position="669"/>
    </location>
</feature>
<gene>
    <name evidence="9" type="ORF">NSK_008012</name>
</gene>
<comment type="subcellular location">
    <subcellularLocation>
        <location evidence="1">Nucleus</location>
    </subcellularLocation>
</comment>
<feature type="compositionally biased region" description="Acidic residues" evidence="8">
    <location>
        <begin position="129"/>
        <end position="148"/>
    </location>
</feature>
<dbReference type="Gene3D" id="3.40.50.300">
    <property type="entry name" value="P-loop containing nucleotide triphosphate hydrolases"/>
    <property type="match status" value="1"/>
</dbReference>
<feature type="compositionally biased region" description="Basic and acidic residues" evidence="8">
    <location>
        <begin position="640"/>
        <end position="651"/>
    </location>
</feature>
<feature type="compositionally biased region" description="Basic residues" evidence="8">
    <location>
        <begin position="38"/>
        <end position="49"/>
    </location>
</feature>
<evidence type="ECO:0000313" key="10">
    <source>
        <dbReference type="Proteomes" id="UP000355283"/>
    </source>
</evidence>
<keyword evidence="5" id="KW-0067">ATP-binding</keyword>
<dbReference type="GO" id="GO:0003689">
    <property type="term" value="F:DNA clamp loader activity"/>
    <property type="evidence" value="ECO:0007669"/>
    <property type="project" value="TreeGrafter"/>
</dbReference>
<evidence type="ECO:0000313" key="9">
    <source>
        <dbReference type="EMBL" id="TFJ80586.1"/>
    </source>
</evidence>
<dbReference type="OrthoDB" id="10265971at2759"/>
<reference evidence="9 10" key="1">
    <citation type="submission" date="2019-01" db="EMBL/GenBank/DDBJ databases">
        <title>Nuclear Genome Assembly of the Microalgal Biofuel strain Nannochloropsis salina CCMP1776.</title>
        <authorList>
            <person name="Hovde B."/>
        </authorList>
    </citation>
    <scope>NUCLEOTIDE SEQUENCE [LARGE SCALE GENOMIC DNA]</scope>
    <source>
        <strain evidence="9 10">CCMP1776</strain>
    </source>
</reference>
<dbReference type="InterPro" id="IPR004582">
    <property type="entry name" value="Checkpoint_prot_Rad17_Rad24"/>
</dbReference>
<feature type="compositionally biased region" description="Low complexity" evidence="8">
    <location>
        <begin position="211"/>
        <end position="229"/>
    </location>
</feature>
<comment type="caution">
    <text evidence="9">The sequence shown here is derived from an EMBL/GenBank/DDBJ whole genome shotgun (WGS) entry which is preliminary data.</text>
</comment>
<feature type="region of interest" description="Disordered" evidence="8">
    <location>
        <begin position="440"/>
        <end position="476"/>
    </location>
</feature>